<dbReference type="PANTHER" id="PTHR12389">
    <property type="entry name" value="ZINC FINGER PROTEIN 294"/>
    <property type="match status" value="1"/>
</dbReference>
<evidence type="ECO:0000256" key="7">
    <source>
        <dbReference type="ARBA" id="ARBA00022490"/>
    </source>
</evidence>
<dbReference type="SUPFAM" id="SSF48371">
    <property type="entry name" value="ARM repeat"/>
    <property type="match status" value="1"/>
</dbReference>
<keyword evidence="10" id="KW-0677">Repeat</keyword>
<dbReference type="GO" id="GO:0008270">
    <property type="term" value="F:zinc ion binding"/>
    <property type="evidence" value="ECO:0007669"/>
    <property type="project" value="UniProtKB-KW"/>
</dbReference>
<dbReference type="PANTHER" id="PTHR12389:SF0">
    <property type="entry name" value="E3 UBIQUITIN-PROTEIN LIGASE LISTERIN"/>
    <property type="match status" value="1"/>
</dbReference>
<keyword evidence="11 14" id="KW-0863">Zinc-finger</keyword>
<keyword evidence="12" id="KW-0833">Ubl conjugation pathway</keyword>
<dbReference type="EMBL" id="CAUJNA010003276">
    <property type="protein sequence ID" value="CAJ1397702.1"/>
    <property type="molecule type" value="Genomic_DNA"/>
</dbReference>
<dbReference type="InterPro" id="IPR039804">
    <property type="entry name" value="RING-CH-C4HC3_LTN1"/>
</dbReference>
<keyword evidence="17" id="KW-1185">Reference proteome</keyword>
<dbReference type="GO" id="GO:0072344">
    <property type="term" value="P:rescue of stalled ribosome"/>
    <property type="evidence" value="ECO:0007669"/>
    <property type="project" value="TreeGrafter"/>
</dbReference>
<comment type="caution">
    <text evidence="16">The sequence shown here is derived from an EMBL/GenBank/DDBJ whole genome shotgun (WGS) entry which is preliminary data.</text>
</comment>
<dbReference type="InterPro" id="IPR054476">
    <property type="entry name" value="Ltn1_N"/>
</dbReference>
<name>A0AA36N841_9DINO</name>
<evidence type="ECO:0000256" key="12">
    <source>
        <dbReference type="ARBA" id="ARBA00022786"/>
    </source>
</evidence>
<dbReference type="Pfam" id="PF02995">
    <property type="entry name" value="DUF229"/>
    <property type="match status" value="1"/>
</dbReference>
<dbReference type="SMART" id="SM01197">
    <property type="entry name" value="FANCL_C"/>
    <property type="match status" value="1"/>
</dbReference>
<comment type="pathway">
    <text evidence="3">Protein modification; protein ubiquitination.</text>
</comment>
<proteinExistence type="inferred from homology"/>
<evidence type="ECO:0000313" key="16">
    <source>
        <dbReference type="EMBL" id="CAJ1397702.1"/>
    </source>
</evidence>
<dbReference type="Gene3D" id="3.30.40.10">
    <property type="entry name" value="Zinc/RING finger domain, C3HC4 (zinc finger)"/>
    <property type="match status" value="1"/>
</dbReference>
<evidence type="ECO:0000259" key="15">
    <source>
        <dbReference type="PROSITE" id="PS50089"/>
    </source>
</evidence>
<keyword evidence="8" id="KW-0808">Transferase</keyword>
<dbReference type="InterPro" id="IPR001841">
    <property type="entry name" value="Znf_RING"/>
</dbReference>
<feature type="domain" description="RING-type" evidence="15">
    <location>
        <begin position="2316"/>
        <end position="2363"/>
    </location>
</feature>
<evidence type="ECO:0000256" key="10">
    <source>
        <dbReference type="ARBA" id="ARBA00022737"/>
    </source>
</evidence>
<dbReference type="FunFam" id="3.30.40.10:FF:000038">
    <property type="entry name" value="E3 ubiquitin-protein ligase listerin"/>
    <property type="match status" value="1"/>
</dbReference>
<reference evidence="16" key="1">
    <citation type="submission" date="2023-08" db="EMBL/GenBank/DDBJ databases">
        <authorList>
            <person name="Chen Y."/>
            <person name="Shah S."/>
            <person name="Dougan E. K."/>
            <person name="Thang M."/>
            <person name="Chan C."/>
        </authorList>
    </citation>
    <scope>NUCLEOTIDE SEQUENCE</scope>
</reference>
<evidence type="ECO:0000256" key="4">
    <source>
        <dbReference type="ARBA" id="ARBA00007997"/>
    </source>
</evidence>
<evidence type="ECO:0000256" key="8">
    <source>
        <dbReference type="ARBA" id="ARBA00022679"/>
    </source>
</evidence>
<evidence type="ECO:0000256" key="14">
    <source>
        <dbReference type="PROSITE-ProRule" id="PRU00175"/>
    </source>
</evidence>
<organism evidence="16 17">
    <name type="scientific">Effrenium voratum</name>
    <dbReference type="NCBI Taxonomy" id="2562239"/>
    <lineage>
        <taxon>Eukaryota</taxon>
        <taxon>Sar</taxon>
        <taxon>Alveolata</taxon>
        <taxon>Dinophyceae</taxon>
        <taxon>Suessiales</taxon>
        <taxon>Symbiodiniaceae</taxon>
        <taxon>Effrenium</taxon>
    </lineage>
</organism>
<evidence type="ECO:0000256" key="13">
    <source>
        <dbReference type="ARBA" id="ARBA00022833"/>
    </source>
</evidence>
<dbReference type="InterPro" id="IPR013083">
    <property type="entry name" value="Znf_RING/FYVE/PHD"/>
</dbReference>
<keyword evidence="7" id="KW-0963">Cytoplasm</keyword>
<dbReference type="InterPro" id="IPR011989">
    <property type="entry name" value="ARM-like"/>
</dbReference>
<keyword evidence="9" id="KW-0479">Metal-binding</keyword>
<evidence type="ECO:0000256" key="2">
    <source>
        <dbReference type="ARBA" id="ARBA00004514"/>
    </source>
</evidence>
<dbReference type="InterPro" id="IPR004245">
    <property type="entry name" value="DUF229"/>
</dbReference>
<dbReference type="Proteomes" id="UP001178507">
    <property type="component" value="Unassembled WGS sequence"/>
</dbReference>
<protein>
    <recommendedName>
        <fullName evidence="6">E3 ubiquitin-protein ligase listerin</fullName>
        <ecNumber evidence="5">2.3.2.27</ecNumber>
    </recommendedName>
</protein>
<dbReference type="CDD" id="cd16491">
    <property type="entry name" value="RING-CH-C4HC3_LTN1"/>
    <property type="match status" value="1"/>
</dbReference>
<dbReference type="InterPro" id="IPR054477">
    <property type="entry name" value="LTN1_E3_ligase_6th"/>
</dbReference>
<gene>
    <name evidence="16" type="ORF">EVOR1521_LOCUS21657</name>
</gene>
<comment type="subcellular location">
    <subcellularLocation>
        <location evidence="2">Cytoplasm</location>
        <location evidence="2">Cytosol</location>
    </subcellularLocation>
</comment>
<dbReference type="InterPro" id="IPR016024">
    <property type="entry name" value="ARM-type_fold"/>
</dbReference>
<dbReference type="SMART" id="SM00744">
    <property type="entry name" value="RINGv"/>
    <property type="match status" value="1"/>
</dbReference>
<dbReference type="GO" id="GO:0061630">
    <property type="term" value="F:ubiquitin protein ligase activity"/>
    <property type="evidence" value="ECO:0007669"/>
    <property type="project" value="UniProtKB-EC"/>
</dbReference>
<evidence type="ECO:0000256" key="3">
    <source>
        <dbReference type="ARBA" id="ARBA00004906"/>
    </source>
</evidence>
<keyword evidence="13" id="KW-0862">Zinc</keyword>
<dbReference type="GO" id="GO:0005829">
    <property type="term" value="C:cytosol"/>
    <property type="evidence" value="ECO:0007669"/>
    <property type="project" value="UniProtKB-SubCell"/>
</dbReference>
<feature type="non-terminal residue" evidence="16">
    <location>
        <position position="1"/>
    </location>
</feature>
<dbReference type="InterPro" id="IPR039795">
    <property type="entry name" value="LTN1/Rkr1"/>
</dbReference>
<dbReference type="Pfam" id="PF22999">
    <property type="entry name" value="LTN1_E3_ligase_6th"/>
    <property type="match status" value="1"/>
</dbReference>
<evidence type="ECO:0000313" key="17">
    <source>
        <dbReference type="Proteomes" id="UP001178507"/>
    </source>
</evidence>
<dbReference type="SUPFAM" id="SSF57850">
    <property type="entry name" value="RING/U-box"/>
    <property type="match status" value="1"/>
</dbReference>
<evidence type="ECO:0000256" key="5">
    <source>
        <dbReference type="ARBA" id="ARBA00012483"/>
    </source>
</evidence>
<evidence type="ECO:0000256" key="9">
    <source>
        <dbReference type="ARBA" id="ARBA00022723"/>
    </source>
</evidence>
<comment type="catalytic activity">
    <reaction evidence="1">
        <text>S-ubiquitinyl-[E2 ubiquitin-conjugating enzyme]-L-cysteine + [acceptor protein]-L-lysine = [E2 ubiquitin-conjugating enzyme]-L-cysteine + N(6)-ubiquitinyl-[acceptor protein]-L-lysine.</text>
        <dbReference type="EC" id="2.3.2.27"/>
    </reaction>
</comment>
<dbReference type="Gene3D" id="1.25.10.10">
    <property type="entry name" value="Leucine-rich Repeat Variant"/>
    <property type="match status" value="1"/>
</dbReference>
<dbReference type="InterPro" id="IPR011016">
    <property type="entry name" value="Znf_RING-CH"/>
</dbReference>
<comment type="similarity">
    <text evidence="4">Belongs to the LTN1 family.</text>
</comment>
<evidence type="ECO:0000256" key="1">
    <source>
        <dbReference type="ARBA" id="ARBA00000900"/>
    </source>
</evidence>
<dbReference type="GO" id="GO:0043023">
    <property type="term" value="F:ribosomal large subunit binding"/>
    <property type="evidence" value="ECO:0007669"/>
    <property type="project" value="TreeGrafter"/>
</dbReference>
<dbReference type="Pfam" id="PF13639">
    <property type="entry name" value="zf-RING_2"/>
    <property type="match status" value="1"/>
</dbReference>
<evidence type="ECO:0000256" key="11">
    <source>
        <dbReference type="ARBA" id="ARBA00022771"/>
    </source>
</evidence>
<dbReference type="Pfam" id="PF23009">
    <property type="entry name" value="UBC_like"/>
    <property type="match status" value="1"/>
</dbReference>
<dbReference type="InterPro" id="IPR054478">
    <property type="entry name" value="LTN1_UBC"/>
</dbReference>
<dbReference type="SMART" id="SM00184">
    <property type="entry name" value="RING"/>
    <property type="match status" value="1"/>
</dbReference>
<evidence type="ECO:0000256" key="6">
    <source>
        <dbReference type="ARBA" id="ARBA00017157"/>
    </source>
</evidence>
<sequence length="2366" mass="258482">AVSKAQDTIQGLTFPQAVFSRWPVWELMAHLSHAPPRGLTKDLEVSSCLSFEPCKRTVAFYKQRRIELLAPGLRCPPPSEKLRLAYSEGVLLLRSNLSEDFVPDQRGITWIPELRVTDISRVVQRMSAEEVEATSSFIARYLPQRRVSALELPLRLEWEGVQITSQVHQYGELHLEPQPLSSASNPRPPGPSIYLLILESASRAGFEAYCPLTMAFLRRQRKGGAWRAKDLGLFHAFLGGTVANMLPALSGFSYDKVKDSDRRATWDCDVVLDGIPEDRLIWNVAKKHGYKTIFGASGCNGFLGTRYCRNRLQEFDRVAPSLEVDPNCHSQNEWRLIVQERNRSRGCVGEKRPHEHLLNYFLRFQEIHADVPIFAYLHLEAAHEAQEALQLLDKALLSHLEGLSRLPPEARPVVVLAGDHGPPDMCDESFPFVSLLMPEARLPVAQGAPLGSPGVSGTKRRAHEDQARAWRRYLWNLDQNRFVITSWFDVYATFRQLIGDAGDVQNLWQWDAPDHRAQSLLSRISQQRTCTQAGVPEWHCACARSWVGWCPLSERGKREVAERALQEAQDILEVTAAKFRANMSICRPQRLEKVLSCESQLNTLQRLQRKLWGAGEGERSVLRLRVLSTQGMEFQFYAYMLFKSNSGDFQDLEGHVEEVFKLFPRSPYAPNEPCTPRPLDPAFCACAPEAKAASSAKALELCGDTSRLGVSAADVFAQFAKPVNSAEDAQCAALEDAEVSMALQGLQKKDPTTRLRNVGELRELLAARSPHLGEICVPFLHIYRRLWPQDSEPRVREGLQRCLQVLVESMQRDFAKHLRTARVAQLEGVSYVAVCFLDTHAEVAQAARSAFLVTFSTDEKRRGVFRHSQKECLALLSSNLRHSEQSLHDELGIVQIPDKDTALERQDRYARVVAASLSALGELVHVCSAPHTDASGAPKAMSSSQLQPFFEAGSACAVWPRLASKQPIPVRRAAVQCLVRILRCDSELGLGCATVSTRSAALNAMADDALPPSSAIALVQHFAAAGAPDCWEGLVASKSLWPQLQQMLRRAGGAADAADFLTRFQELVRVFPRSAWTEGKAEALLQDILEALSNARGGFSRSPDAAWRAYFAICSAAPVVDEAWRWHPVLLYLDTRTEGEASPPQVTLPRPVLAALPAALAGELPRLPEAEKLLDILGSALEAKPDAGEPGYAPAWRASVSLIQQLLKVEGSLEGLRGLLQGQLRQLFLEALKLPGAHGFAEVLDALSVLLLCDGLCLSPEDEEVRDALVGATGAAGLEHLPEWPEQARVLAWPFLPWWASLTSIDTAAAAEAVGQRLVKPLLTSLARRLDSGQEQIRELLLEVMLAQPGLQALQLRLTLECIPESYSPGSSVRLQEAVSLLVGRIITDPSSVSNLEEALAALSLAFDVIDCQLSCAKELVHAAEGDLRLMLLATKALRADRSLLQPLCRSLLAALSHAEDVADEAWAALSQLLRRLGPAAAAELLAETDAKANNWLRLLLEGSSSTELSPLLLLSRAKGPLRGAVQAAQLRHMAQHSAKLLEGASLETEASELLEVFWEVLLAVTVGAAKDEASLSAAARVWGFLRTSSKATRLSFLEVCAKQAAAEGQAGAWWLEESEPDAPIATASLGGLLLLRHVLPALWPDRQAAEELGAEVLLKWALEADDSSSSKGWGHAAAEVVRRAVQLGAAPGSWVSAARSELRGRLRVACAEKTVTEQLLALAGAVEAAPMRAKEAAKVAVSDGPLITAASEGDVAMAEPNEEELDMGLVDTIEKLLRWSQASSETSRADALAAFAAACWPSVSSPGVGGTLPSRMTRLALEMLGAAPGPAALAAPKKPLPAMPGTWRLVAALCRHGQWPESSWPGVLQSLVEANHWLASAQLSAFVEDAFCAAAELLPLGPVPLDHLASLLHCSDAGLRSAAARQLQRRSWVPQAEAEATPSPAQEALEKLAGLLEAESEEKEPSEGESGAGAASAGDVSFCVLKAVLGQEMTHTVWSAGEALSTLASWEEGSRGRNLVWMSQGDHERLPPECERQCVAAIASWETLLSGIDRGLQGDRGGKGEKEEASPASLLATLVQLSPDQLVHGTGKSDFPANVAPPSHWATPLQPLLRLLCHILTSSRLAGFTRDDTDASEALLAEALKEPVASYDLIPLAARTLLLALRLAPAAVRSFWEQLPRSRDQNLVEKLIARSFTPLLIQAEAALAISQLEAERDRLPDIETSVVRRPRQLLLQLSREDLRAELSVQLPPSFPLRPARAEFPEKMPGIPKPRVRNWILQAQKVLSGQRPLVVGRAVLMWSRSFALYFKGVEDCPICYNVIQLTTQTIPRKACPTCKHKFHDKCLYQWFRTSSKTTCPLCNQPF</sequence>
<dbReference type="EC" id="2.3.2.27" evidence="5"/>
<dbReference type="PROSITE" id="PS50089">
    <property type="entry name" value="ZF_RING_2"/>
    <property type="match status" value="1"/>
</dbReference>
<accession>A0AA36N841</accession>
<dbReference type="GO" id="GO:1990116">
    <property type="term" value="P:ribosome-associated ubiquitin-dependent protein catabolic process"/>
    <property type="evidence" value="ECO:0007669"/>
    <property type="project" value="InterPro"/>
</dbReference>
<dbReference type="GO" id="GO:1990112">
    <property type="term" value="C:RQC complex"/>
    <property type="evidence" value="ECO:0007669"/>
    <property type="project" value="InterPro"/>
</dbReference>
<dbReference type="Pfam" id="PF22958">
    <property type="entry name" value="Ltn1_1st"/>
    <property type="match status" value="1"/>
</dbReference>